<dbReference type="PANTHER" id="PTHR37304">
    <property type="entry name" value="MEMBRANE PROTEIN-RELATED"/>
    <property type="match status" value="1"/>
</dbReference>
<dbReference type="Proteomes" id="UP000034072">
    <property type="component" value="Unassembled WGS sequence"/>
</dbReference>
<dbReference type="InterPro" id="IPR007211">
    <property type="entry name" value="DUF378"/>
</dbReference>
<dbReference type="EMBL" id="LBXZ01000005">
    <property type="protein sequence ID" value="KKR40698.1"/>
    <property type="molecule type" value="Genomic_DNA"/>
</dbReference>
<reference evidence="2 3" key="1">
    <citation type="journal article" date="2015" name="Nature">
        <title>rRNA introns, odd ribosomes, and small enigmatic genomes across a large radiation of phyla.</title>
        <authorList>
            <person name="Brown C.T."/>
            <person name="Hug L.A."/>
            <person name="Thomas B.C."/>
            <person name="Sharon I."/>
            <person name="Castelle C.J."/>
            <person name="Singh A."/>
            <person name="Wilkins M.J."/>
            <person name="Williams K.H."/>
            <person name="Banfield J.F."/>
        </authorList>
    </citation>
    <scope>NUCLEOTIDE SEQUENCE [LARGE SCALE GENOMIC DNA]</scope>
</reference>
<organism evidence="2 3">
    <name type="scientific">Candidatus Yanofskybacteria bacterium GW2011_GWE2_40_11</name>
    <dbReference type="NCBI Taxonomy" id="1619033"/>
    <lineage>
        <taxon>Bacteria</taxon>
        <taxon>Candidatus Yanofskyibacteriota</taxon>
    </lineage>
</organism>
<evidence type="ECO:0000256" key="1">
    <source>
        <dbReference type="SAM" id="Phobius"/>
    </source>
</evidence>
<keyword evidence="1" id="KW-1133">Transmembrane helix</keyword>
<comment type="caution">
    <text evidence="2">The sequence shown here is derived from an EMBL/GenBank/DDBJ whole genome shotgun (WGS) entry which is preliminary data.</text>
</comment>
<name>A0A0G0QKR9_9BACT</name>
<proteinExistence type="predicted"/>
<protein>
    <recommendedName>
        <fullName evidence="4">DUF378 domain-containing protein</fullName>
    </recommendedName>
</protein>
<dbReference type="PATRIC" id="fig|1619033.3.peg.406"/>
<sequence length="67" mass="7340">MRELNKLSVLDWIALVLVIVGGLNWGLMAFDSNLVTAIFGGIASWVYVLVGLAGLYMIWLATKLNKS</sequence>
<feature type="transmembrane region" description="Helical" evidence="1">
    <location>
        <begin position="36"/>
        <end position="61"/>
    </location>
</feature>
<keyword evidence="1" id="KW-0812">Transmembrane</keyword>
<evidence type="ECO:0000313" key="3">
    <source>
        <dbReference type="Proteomes" id="UP000034072"/>
    </source>
</evidence>
<dbReference type="PANTHER" id="PTHR37304:SF1">
    <property type="entry name" value="MEMBRANE PROTEIN"/>
    <property type="match status" value="1"/>
</dbReference>
<dbReference type="Pfam" id="PF04070">
    <property type="entry name" value="DUF378"/>
    <property type="match status" value="1"/>
</dbReference>
<gene>
    <name evidence="2" type="ORF">UT75_C0005G0006</name>
</gene>
<evidence type="ECO:0000313" key="2">
    <source>
        <dbReference type="EMBL" id="KKR40698.1"/>
    </source>
</evidence>
<keyword evidence="1" id="KW-0472">Membrane</keyword>
<dbReference type="AlphaFoldDB" id="A0A0G0QKR9"/>
<feature type="transmembrane region" description="Helical" evidence="1">
    <location>
        <begin position="12"/>
        <end position="30"/>
    </location>
</feature>
<accession>A0A0G0QKR9</accession>
<evidence type="ECO:0008006" key="4">
    <source>
        <dbReference type="Google" id="ProtNLM"/>
    </source>
</evidence>